<protein>
    <recommendedName>
        <fullName evidence="2">LiaF transmembrane domain-containing protein</fullName>
    </recommendedName>
</protein>
<dbReference type="InterPro" id="IPR054331">
    <property type="entry name" value="LiaF_TM"/>
</dbReference>
<organism evidence="3 4">
    <name type="scientific">Lactiplantibacillus mudanjiangensis</name>
    <dbReference type="NCBI Taxonomy" id="1296538"/>
    <lineage>
        <taxon>Bacteria</taxon>
        <taxon>Bacillati</taxon>
        <taxon>Bacillota</taxon>
        <taxon>Bacilli</taxon>
        <taxon>Lactobacillales</taxon>
        <taxon>Lactobacillaceae</taxon>
        <taxon>Lactiplantibacillus</taxon>
    </lineage>
</organism>
<proteinExistence type="predicted"/>
<name>A0A660E0Y3_9LACO</name>
<sequence length="243" mass="26788">MPFKRQRWFWGIFFLVSAIILVLSQLGIFAAHLGVGTLILTIILVAVLLNSLRYMMITGSVFSLAFLAMLYAKPLGITNLVPWTILGAAVLLSIGLNLIFTPHRALVKRWAHHGQNFSHHHHDDWTTESTATIDDAHVDLDLSMSNSIRYIHSEALATANIRVSTGGAKIYFDDVTLADNTAIINLDVSLSGVELYLPKTWQVQVELANNMSHIETIGEPTTAGPRITLTGRLSLSGLTLNYL</sequence>
<evidence type="ECO:0000313" key="3">
    <source>
        <dbReference type="EMBL" id="VDG29761.1"/>
    </source>
</evidence>
<dbReference type="OrthoDB" id="2249781at2"/>
<feature type="transmembrane region" description="Helical" evidence="1">
    <location>
        <begin position="7"/>
        <end position="23"/>
    </location>
</feature>
<dbReference type="Pfam" id="PF22570">
    <property type="entry name" value="LiaF-TM"/>
    <property type="match status" value="1"/>
</dbReference>
<reference evidence="3 4" key="1">
    <citation type="submission" date="2018-11" db="EMBL/GenBank/DDBJ databases">
        <authorList>
            <person name="Wuyts S."/>
        </authorList>
    </citation>
    <scope>NUCLEOTIDE SEQUENCE [LARGE SCALE GENOMIC DNA]</scope>
    <source>
        <strain evidence="3">Lactobacillus mudanjiangensis AMBF249</strain>
    </source>
</reference>
<feature type="transmembrane region" description="Helical" evidence="1">
    <location>
        <begin position="80"/>
        <end position="100"/>
    </location>
</feature>
<feature type="domain" description="LiaF transmembrane" evidence="2">
    <location>
        <begin position="9"/>
        <end position="104"/>
    </location>
</feature>
<accession>A0A660E0Y3</accession>
<keyword evidence="1" id="KW-0472">Membrane</keyword>
<keyword evidence="4" id="KW-1185">Reference proteome</keyword>
<dbReference type="EMBL" id="UYIG01000152">
    <property type="protein sequence ID" value="VDG29761.1"/>
    <property type="molecule type" value="Genomic_DNA"/>
</dbReference>
<dbReference type="AlphaFoldDB" id="A0A660E0Y3"/>
<feature type="transmembrane region" description="Helical" evidence="1">
    <location>
        <begin position="56"/>
        <end position="74"/>
    </location>
</feature>
<keyword evidence="1" id="KW-0812">Transmembrane</keyword>
<evidence type="ECO:0000256" key="1">
    <source>
        <dbReference type="SAM" id="Phobius"/>
    </source>
</evidence>
<keyword evidence="1" id="KW-1133">Transmembrane helix</keyword>
<evidence type="ECO:0000313" key="4">
    <source>
        <dbReference type="Proteomes" id="UP000289996"/>
    </source>
</evidence>
<dbReference type="RefSeq" id="WP_130843845.1">
    <property type="nucleotide sequence ID" value="NZ_BJDY01000002.1"/>
</dbReference>
<evidence type="ECO:0000259" key="2">
    <source>
        <dbReference type="Pfam" id="PF22570"/>
    </source>
</evidence>
<dbReference type="Proteomes" id="UP000289996">
    <property type="component" value="Unassembled WGS sequence"/>
</dbReference>
<gene>
    <name evidence="3" type="ORF">MUDAN_MDHGFNIF_01297</name>
</gene>
<feature type="transmembrane region" description="Helical" evidence="1">
    <location>
        <begin position="29"/>
        <end position="49"/>
    </location>
</feature>